<name>H6NGU2_9BACL</name>
<dbReference type="PANTHER" id="PTHR41286">
    <property type="entry name" value="HNH NUCLEASE YAJD-RELATED"/>
    <property type="match status" value="1"/>
</dbReference>
<dbReference type="PANTHER" id="PTHR41286:SF1">
    <property type="entry name" value="HNH NUCLEASE YAJD-RELATED"/>
    <property type="match status" value="1"/>
</dbReference>
<dbReference type="CDD" id="cd00085">
    <property type="entry name" value="HNHc"/>
    <property type="match status" value="1"/>
</dbReference>
<dbReference type="GO" id="GO:0005829">
    <property type="term" value="C:cytosol"/>
    <property type="evidence" value="ECO:0007669"/>
    <property type="project" value="TreeGrafter"/>
</dbReference>
<dbReference type="HOGENOM" id="CLU_108879_4_1_9"/>
<dbReference type="EMBL" id="CP003235">
    <property type="protein sequence ID" value="AFC28384.1"/>
    <property type="molecule type" value="Genomic_DNA"/>
</dbReference>
<dbReference type="Pfam" id="PF01844">
    <property type="entry name" value="HNH"/>
    <property type="match status" value="1"/>
</dbReference>
<sequence>MTRKPMRPCNFPLCSELTAGNYCQTHQQQTVRLYDKARDPKLVSFYKSSSWLSTRQAVLSRDNHLCQHCLQEQRLTPAVMVHHIQEVRKDWEVRLDLDNLISLCDACHNKVHN</sequence>
<dbReference type="GO" id="GO:0004519">
    <property type="term" value="F:endonuclease activity"/>
    <property type="evidence" value="ECO:0007669"/>
    <property type="project" value="InterPro"/>
</dbReference>
<dbReference type="SMART" id="SM00507">
    <property type="entry name" value="HNHc"/>
    <property type="match status" value="1"/>
</dbReference>
<dbReference type="Proteomes" id="UP000007523">
    <property type="component" value="Chromosome"/>
</dbReference>
<protein>
    <recommendedName>
        <fullName evidence="4">Putative HNH nuclease YajD</fullName>
    </recommendedName>
</protein>
<keyword evidence="2" id="KW-0378">Hydrolase</keyword>
<evidence type="ECO:0000256" key="1">
    <source>
        <dbReference type="ARBA" id="ARBA00022722"/>
    </source>
</evidence>
<evidence type="ECO:0000313" key="6">
    <source>
        <dbReference type="EMBL" id="AFC28384.1"/>
    </source>
</evidence>
<dbReference type="AlphaFoldDB" id="H6NGU2"/>
<dbReference type="InterPro" id="IPR002711">
    <property type="entry name" value="HNH"/>
</dbReference>
<dbReference type="STRING" id="1116391.PM3016_1459"/>
<feature type="domain" description="HNH nuclease" evidence="5">
    <location>
        <begin position="53"/>
        <end position="109"/>
    </location>
</feature>
<dbReference type="Gene3D" id="1.10.30.50">
    <property type="match status" value="1"/>
</dbReference>
<keyword evidence="1" id="KW-0540">Nuclease</keyword>
<dbReference type="GO" id="GO:0008270">
    <property type="term" value="F:zinc ion binding"/>
    <property type="evidence" value="ECO:0007669"/>
    <property type="project" value="InterPro"/>
</dbReference>
<dbReference type="KEGG" id="pmq:PM3016_1459"/>
<keyword evidence="7" id="KW-1185">Reference proteome</keyword>
<proteinExistence type="inferred from homology"/>
<accession>H6NGU2</accession>
<dbReference type="InterPro" id="IPR003615">
    <property type="entry name" value="HNH_nuc"/>
</dbReference>
<dbReference type="GO" id="GO:0003676">
    <property type="term" value="F:nucleic acid binding"/>
    <property type="evidence" value="ECO:0007669"/>
    <property type="project" value="InterPro"/>
</dbReference>
<comment type="similarity">
    <text evidence="3">Belongs to the HNH nuclease family.</text>
</comment>
<organism evidence="6 7">
    <name type="scientific">Paenibacillus mucilaginosus 3016</name>
    <dbReference type="NCBI Taxonomy" id="1116391"/>
    <lineage>
        <taxon>Bacteria</taxon>
        <taxon>Bacillati</taxon>
        <taxon>Bacillota</taxon>
        <taxon>Bacilli</taxon>
        <taxon>Bacillales</taxon>
        <taxon>Paenibacillaceae</taxon>
        <taxon>Paenibacillus</taxon>
    </lineage>
</organism>
<gene>
    <name evidence="6" type="ORF">PM3016_1459</name>
</gene>
<reference evidence="6 7" key="1">
    <citation type="journal article" date="2012" name="J. Bacteriol.">
        <title>Complete Genome Sequence of Paenibacillus mucilaginosus 3016, a Bacterium Functional as Microbial Fertilizer.</title>
        <authorList>
            <person name="Ma M."/>
            <person name="Wang Z."/>
            <person name="Li L."/>
            <person name="Jiang X."/>
            <person name="Guan D."/>
            <person name="Cao F."/>
            <person name="Chen H."/>
            <person name="Wang X."/>
            <person name="Shen D."/>
            <person name="Du B."/>
            <person name="Li J."/>
        </authorList>
    </citation>
    <scope>NUCLEOTIDE SEQUENCE [LARGE SCALE GENOMIC DNA]</scope>
    <source>
        <strain evidence="6 7">3016</strain>
    </source>
</reference>
<evidence type="ECO:0000256" key="4">
    <source>
        <dbReference type="ARBA" id="ARBA00040194"/>
    </source>
</evidence>
<evidence type="ECO:0000256" key="3">
    <source>
        <dbReference type="ARBA" id="ARBA00038412"/>
    </source>
</evidence>
<evidence type="ECO:0000313" key="7">
    <source>
        <dbReference type="Proteomes" id="UP000007523"/>
    </source>
</evidence>
<evidence type="ECO:0000259" key="5">
    <source>
        <dbReference type="SMART" id="SM00507"/>
    </source>
</evidence>
<dbReference type="RefSeq" id="WP_014368986.1">
    <property type="nucleotide sequence ID" value="NC_016935.1"/>
</dbReference>
<dbReference type="GO" id="GO:0016787">
    <property type="term" value="F:hydrolase activity"/>
    <property type="evidence" value="ECO:0007669"/>
    <property type="project" value="UniProtKB-KW"/>
</dbReference>
<evidence type="ECO:0000256" key="2">
    <source>
        <dbReference type="ARBA" id="ARBA00022801"/>
    </source>
</evidence>